<feature type="region of interest" description="Disordered" evidence="4">
    <location>
        <begin position="762"/>
        <end position="783"/>
    </location>
</feature>
<dbReference type="AlphaFoldDB" id="A0A9Q8Z5V2"/>
<dbReference type="VEuPathDB" id="FungiDB:yc1106_03848"/>
<dbReference type="Gene3D" id="3.80.20.20">
    <property type="entry name" value="Receptor L-domain"/>
    <property type="match status" value="2"/>
</dbReference>
<feature type="compositionally biased region" description="Polar residues" evidence="4">
    <location>
        <begin position="45"/>
        <end position="54"/>
    </location>
</feature>
<evidence type="ECO:0000259" key="5">
    <source>
        <dbReference type="SMART" id="SM00478"/>
    </source>
</evidence>
<dbReference type="FunFam" id="1.10.340.30:FF:000004">
    <property type="entry name" value="DNA-3-methyladenine glycosylase II"/>
    <property type="match status" value="1"/>
</dbReference>
<dbReference type="PANTHER" id="PTHR43003:SF5">
    <property type="entry name" value="DNA-3-METHYLADENINE GLYCOSYLASE"/>
    <property type="match status" value="1"/>
</dbReference>
<sequence>MALRRSARVASTSVPPEIGKGSQSGVAKYEKAEKSNATKKRKSTKATPKSQPSGNTTKNTRTKMNNDETAGQSDPEITPPSAPTTPLPKKRKMKSTLDSPTNPPPFTPTPSTVTLLAKGGTNLDHPLDDMSNLQPRPAEPHATNAPLATPNGSHTVQAYASSPVKPEDATPARKRKAKELVPPDVGAIPSASTDIDRLLKDAEAHLVSIDPKLQSLVEKHHCKIFSPEGLREVVDPFTALSSGIIGQQVSGQAAASIRSKFTALFPSTHPSFPSPSQVLALSIPTLRTAGLSQRKAEYIYGLAEKFASGELSAEMLVSASDEELIEKLVAVRGLGRWSVEMFACFGLKRMDVFSTGDLGVQRGMALYAGRDVSKLKNKGGKWKYMSEQDMLSIAAKFSPYSHPPVPLHNRPKMPSMLKIAAPALVAASTAYAASCSVSATTTIQNAGDATALASCSTFTGNIAIATGTTDDIAINGVKKITGDLIANDNNNMKQISASDLVTLDGTMNLQGLTSLYALNFPKLKTVDSIKWQALPNLQEIGFTSEVTKADKVDIQNTALRSLKGINIEEADEIFIANNGYIDDISMQLGNVSTSLTLADNNEAVKVQLPNLIWASNLTFRFCGSVSVPSLETLNGSLGLYNNGFETFAAPNLTSVGEAVAIVANEQLNNISFPLLTKINGNIQIANNSKLIEVEGFPKLKSIGGAFDMSGNFTNVQTPELNSVKGAFNLQSSGQLNDTCDFYKDLHQKKLIQSKDYTCEGTLIDPGQQGHDGTKQSGSGNKASAAASLSPVNSALGLAAMAAVYFF</sequence>
<dbReference type="GO" id="GO:0043916">
    <property type="term" value="F:DNA-7-methylguanine glycosylase activity"/>
    <property type="evidence" value="ECO:0007669"/>
    <property type="project" value="TreeGrafter"/>
</dbReference>
<dbReference type="EMBL" id="CP089276">
    <property type="protein sequence ID" value="USP76574.1"/>
    <property type="molecule type" value="Genomic_DNA"/>
</dbReference>
<dbReference type="SMART" id="SM00478">
    <property type="entry name" value="ENDO3c"/>
    <property type="match status" value="1"/>
</dbReference>
<organism evidence="6 7">
    <name type="scientific">Curvularia clavata</name>
    <dbReference type="NCBI Taxonomy" id="95742"/>
    <lineage>
        <taxon>Eukaryota</taxon>
        <taxon>Fungi</taxon>
        <taxon>Dikarya</taxon>
        <taxon>Ascomycota</taxon>
        <taxon>Pezizomycotina</taxon>
        <taxon>Dothideomycetes</taxon>
        <taxon>Pleosporomycetidae</taxon>
        <taxon>Pleosporales</taxon>
        <taxon>Pleosporineae</taxon>
        <taxon>Pleosporaceae</taxon>
        <taxon>Curvularia</taxon>
    </lineage>
</organism>
<evidence type="ECO:0000256" key="3">
    <source>
        <dbReference type="ARBA" id="ARBA00023204"/>
    </source>
</evidence>
<accession>A0A9Q8Z5V2</accession>
<feature type="domain" description="HhH-GPD" evidence="5">
    <location>
        <begin position="245"/>
        <end position="395"/>
    </location>
</feature>
<reference evidence="6" key="1">
    <citation type="submission" date="2021-12" db="EMBL/GenBank/DDBJ databases">
        <title>Curvularia clavata genome.</title>
        <authorList>
            <person name="Cao Y."/>
        </authorList>
    </citation>
    <scope>NUCLEOTIDE SEQUENCE</scope>
    <source>
        <strain evidence="6">Yc1106</strain>
    </source>
</reference>
<dbReference type="SUPFAM" id="SSF52058">
    <property type="entry name" value="L domain-like"/>
    <property type="match status" value="2"/>
</dbReference>
<name>A0A9Q8Z5V2_CURCL</name>
<keyword evidence="2" id="KW-0227">DNA damage</keyword>
<dbReference type="OrthoDB" id="536881at2759"/>
<dbReference type="GO" id="GO:0006307">
    <property type="term" value="P:DNA alkylation repair"/>
    <property type="evidence" value="ECO:0007669"/>
    <property type="project" value="TreeGrafter"/>
</dbReference>
<dbReference type="GO" id="GO:0006285">
    <property type="term" value="P:base-excision repair, AP site formation"/>
    <property type="evidence" value="ECO:0007669"/>
    <property type="project" value="TreeGrafter"/>
</dbReference>
<dbReference type="Pfam" id="PF00730">
    <property type="entry name" value="HhH-GPD"/>
    <property type="match status" value="1"/>
</dbReference>
<dbReference type="InterPro" id="IPR036941">
    <property type="entry name" value="Rcpt_L-dom_sf"/>
</dbReference>
<dbReference type="InterPro" id="IPR051912">
    <property type="entry name" value="Alkylbase_DNA_Glycosylase/TA"/>
</dbReference>
<evidence type="ECO:0000256" key="4">
    <source>
        <dbReference type="SAM" id="MobiDB-lite"/>
    </source>
</evidence>
<dbReference type="GO" id="GO:0008725">
    <property type="term" value="F:DNA-3-methyladenine glycosylase activity"/>
    <property type="evidence" value="ECO:0007669"/>
    <property type="project" value="TreeGrafter"/>
</dbReference>
<evidence type="ECO:0000313" key="6">
    <source>
        <dbReference type="EMBL" id="USP76574.1"/>
    </source>
</evidence>
<dbReference type="GO" id="GO:0032131">
    <property type="term" value="F:alkylated DNA binding"/>
    <property type="evidence" value="ECO:0007669"/>
    <property type="project" value="TreeGrafter"/>
</dbReference>
<feature type="compositionally biased region" description="Polar residues" evidence="4">
    <location>
        <begin position="150"/>
        <end position="160"/>
    </location>
</feature>
<dbReference type="Gene3D" id="1.10.340.30">
    <property type="entry name" value="Hypothetical protein, domain 2"/>
    <property type="match status" value="1"/>
</dbReference>
<dbReference type="SUPFAM" id="SSF48150">
    <property type="entry name" value="DNA-glycosylase"/>
    <property type="match status" value="1"/>
</dbReference>
<proteinExistence type="inferred from homology"/>
<protein>
    <recommendedName>
        <fullName evidence="5">HhH-GPD domain-containing protein</fullName>
    </recommendedName>
</protein>
<keyword evidence="3" id="KW-0234">DNA repair</keyword>
<dbReference type="InterPro" id="IPR003265">
    <property type="entry name" value="HhH-GPD_domain"/>
</dbReference>
<evidence type="ECO:0000256" key="1">
    <source>
        <dbReference type="ARBA" id="ARBA00010817"/>
    </source>
</evidence>
<gene>
    <name evidence="6" type="ORF">yc1106_03848</name>
</gene>
<evidence type="ECO:0000256" key="2">
    <source>
        <dbReference type="ARBA" id="ARBA00022763"/>
    </source>
</evidence>
<feature type="region of interest" description="Disordered" evidence="4">
    <location>
        <begin position="1"/>
        <end position="177"/>
    </location>
</feature>
<dbReference type="Proteomes" id="UP001056012">
    <property type="component" value="Chromosome 3"/>
</dbReference>
<evidence type="ECO:0000313" key="7">
    <source>
        <dbReference type="Proteomes" id="UP001056012"/>
    </source>
</evidence>
<dbReference type="Gene3D" id="1.10.1670.40">
    <property type="match status" value="1"/>
</dbReference>
<dbReference type="CDD" id="cd00056">
    <property type="entry name" value="ENDO3c"/>
    <property type="match status" value="1"/>
</dbReference>
<feature type="compositionally biased region" description="Pro residues" evidence="4">
    <location>
        <begin position="77"/>
        <end position="86"/>
    </location>
</feature>
<keyword evidence="7" id="KW-1185">Reference proteome</keyword>
<comment type="similarity">
    <text evidence="1">Belongs to the alkylbase DNA glycosidase AlkA family.</text>
</comment>
<dbReference type="InterPro" id="IPR011257">
    <property type="entry name" value="DNA_glycosylase"/>
</dbReference>
<dbReference type="Pfam" id="PF12454">
    <property type="entry name" value="Ecm33"/>
    <property type="match status" value="1"/>
</dbReference>
<dbReference type="PANTHER" id="PTHR43003">
    <property type="entry name" value="DNA-3-METHYLADENINE GLYCOSYLASE"/>
    <property type="match status" value="1"/>
</dbReference>
<dbReference type="GO" id="GO:0005634">
    <property type="term" value="C:nucleus"/>
    <property type="evidence" value="ECO:0007669"/>
    <property type="project" value="TreeGrafter"/>
</dbReference>
<dbReference type="GO" id="GO:0032993">
    <property type="term" value="C:protein-DNA complex"/>
    <property type="evidence" value="ECO:0007669"/>
    <property type="project" value="TreeGrafter"/>
</dbReference>